<dbReference type="RefSeq" id="WP_083040969.1">
    <property type="nucleotide sequence ID" value="NZ_CP020557.1"/>
</dbReference>
<reference evidence="1 2" key="1">
    <citation type="submission" date="2017-03" db="EMBL/GenBank/DDBJ databases">
        <title>Paenibacillus larvae genome sequencing.</title>
        <authorList>
            <person name="Dingman D.W."/>
        </authorList>
    </citation>
    <scope>NUCLEOTIDE SEQUENCE [LARGE SCALE GENOMIC DNA]</scope>
    <source>
        <strain evidence="1 2">SAG 10367</strain>
    </source>
</reference>
<proteinExistence type="predicted"/>
<gene>
    <name evidence="1" type="ORF">B7C51_17290</name>
</gene>
<protein>
    <submittedName>
        <fullName evidence="1">Uncharacterized protein</fullName>
    </submittedName>
</protein>
<sequence>MSNKKGSKQEQHKSFVRETGKQFVKALTFRSVFDKDFTEENLEKMRPVTDRQLMDHITGKKKLTREELDHAIKQQKLISMGGKFL</sequence>
<evidence type="ECO:0000313" key="1">
    <source>
        <dbReference type="EMBL" id="ARF69192.1"/>
    </source>
</evidence>
<dbReference type="EMBL" id="CP020557">
    <property type="protein sequence ID" value="ARF69192.1"/>
    <property type="molecule type" value="Genomic_DNA"/>
</dbReference>
<organism evidence="1 2">
    <name type="scientific">Paenibacillus larvae subsp. pulvifaciens</name>
    <dbReference type="NCBI Taxonomy" id="1477"/>
    <lineage>
        <taxon>Bacteria</taxon>
        <taxon>Bacillati</taxon>
        <taxon>Bacillota</taxon>
        <taxon>Bacilli</taxon>
        <taxon>Bacillales</taxon>
        <taxon>Paenibacillaceae</taxon>
        <taxon>Paenibacillus</taxon>
    </lineage>
</organism>
<dbReference type="AlphaFoldDB" id="A0A1V0UVU0"/>
<name>A0A1V0UVU0_9BACL</name>
<accession>A0A1V0UVU0</accession>
<dbReference type="Proteomes" id="UP000192727">
    <property type="component" value="Chromosome"/>
</dbReference>
<evidence type="ECO:0000313" key="2">
    <source>
        <dbReference type="Proteomes" id="UP000192727"/>
    </source>
</evidence>